<feature type="transmembrane region" description="Helical" evidence="2">
    <location>
        <begin position="85"/>
        <end position="107"/>
    </location>
</feature>
<accession>A0A931BGL3</accession>
<feature type="compositionally biased region" description="Low complexity" evidence="1">
    <location>
        <begin position="165"/>
        <end position="182"/>
    </location>
</feature>
<comment type="caution">
    <text evidence="3">The sequence shown here is derived from an EMBL/GenBank/DDBJ whole genome shotgun (WGS) entry which is preliminary data.</text>
</comment>
<reference evidence="3" key="1">
    <citation type="submission" date="2020-11" db="EMBL/GenBank/DDBJ databases">
        <title>Isolation and identification of active actinomycetes.</title>
        <authorList>
            <person name="Yu B."/>
        </authorList>
    </citation>
    <scope>NUCLEOTIDE SEQUENCE</scope>
    <source>
        <strain evidence="3">NEAU-YB345</strain>
    </source>
</reference>
<feature type="region of interest" description="Disordered" evidence="1">
    <location>
        <begin position="158"/>
        <end position="305"/>
    </location>
</feature>
<keyword evidence="4" id="KW-1185">Reference proteome</keyword>
<evidence type="ECO:0000313" key="4">
    <source>
        <dbReference type="Proteomes" id="UP000657385"/>
    </source>
</evidence>
<feature type="transmembrane region" description="Helical" evidence="2">
    <location>
        <begin position="49"/>
        <end position="73"/>
    </location>
</feature>
<protein>
    <submittedName>
        <fullName evidence="3">Uncharacterized protein</fullName>
    </submittedName>
</protein>
<name>A0A931BGL3_9ACTN</name>
<keyword evidence="2" id="KW-0472">Membrane</keyword>
<keyword evidence="2" id="KW-1133">Transmembrane helix</keyword>
<gene>
    <name evidence="3" type="ORF">I2501_34205</name>
</gene>
<organism evidence="3 4">
    <name type="scientific">Streptacidiphilus fuscans</name>
    <dbReference type="NCBI Taxonomy" id="2789292"/>
    <lineage>
        <taxon>Bacteria</taxon>
        <taxon>Bacillati</taxon>
        <taxon>Actinomycetota</taxon>
        <taxon>Actinomycetes</taxon>
        <taxon>Kitasatosporales</taxon>
        <taxon>Streptomycetaceae</taxon>
        <taxon>Streptacidiphilus</taxon>
    </lineage>
</organism>
<dbReference type="AlphaFoldDB" id="A0A931BGL3"/>
<dbReference type="Proteomes" id="UP000657385">
    <property type="component" value="Unassembled WGS sequence"/>
</dbReference>
<feature type="transmembrane region" description="Helical" evidence="2">
    <location>
        <begin position="127"/>
        <end position="151"/>
    </location>
</feature>
<dbReference type="EMBL" id="JADPRT010000020">
    <property type="protein sequence ID" value="MBF9073080.1"/>
    <property type="molecule type" value="Genomic_DNA"/>
</dbReference>
<dbReference type="RefSeq" id="WP_196198066.1">
    <property type="nucleotide sequence ID" value="NZ_JADPRT010000020.1"/>
</dbReference>
<evidence type="ECO:0000313" key="3">
    <source>
        <dbReference type="EMBL" id="MBF9073080.1"/>
    </source>
</evidence>
<sequence>MNLRSVTRGDAALAASALLLFVSSFFTFYSADAGQCAGSGGSCSTNAWSVALFPLLPSVFLLGVGGAVLILLDRLIAQPPQVLNIPLRVWGTVLTVASAWSALWALFGGPTGSLWGQPAATSSPQVGAFLALLFALLAVVFAVTGPVLPALTAQLLPEAKPTTPGGPDAQGYGAPGYGAQQPHMGHFGGQPVQQAHPGQPFHGPEATPGQTPPAGGGYPYAQQQPPAPAPQPATLREPSPQDAPPRRESGGRTFRLKPEPGAPSAEQGADAQSGPQSQASTPTPAASAAQPAAQASGQPSGQFGAPAAAASAGAAAAGATPAPPSFSPFWFAVPAARPLAPEDNPTGSPVGELVPGTWYLAIAQRGEALLTQTQEGKRGLLKDTSGIQRG</sequence>
<evidence type="ECO:0000256" key="2">
    <source>
        <dbReference type="SAM" id="Phobius"/>
    </source>
</evidence>
<proteinExistence type="predicted"/>
<evidence type="ECO:0000256" key="1">
    <source>
        <dbReference type="SAM" id="MobiDB-lite"/>
    </source>
</evidence>
<keyword evidence="2" id="KW-0812">Transmembrane</keyword>
<feature type="compositionally biased region" description="Low complexity" evidence="1">
    <location>
        <begin position="203"/>
        <end position="224"/>
    </location>
</feature>
<feature type="compositionally biased region" description="Low complexity" evidence="1">
    <location>
        <begin position="275"/>
        <end position="305"/>
    </location>
</feature>